<dbReference type="RefSeq" id="XP_014554376.1">
    <property type="nucleotide sequence ID" value="XM_014698890.1"/>
</dbReference>
<keyword evidence="2" id="KW-1185">Reference proteome</keyword>
<dbReference type="Proteomes" id="UP000054337">
    <property type="component" value="Unassembled WGS sequence"/>
</dbReference>
<dbReference type="EMBL" id="KI968761">
    <property type="protein sequence ID" value="EUN24794.1"/>
    <property type="molecule type" value="Genomic_DNA"/>
</dbReference>
<gene>
    <name evidence="1" type="ORF">COCVIDRAFT_105083</name>
</gene>
<evidence type="ECO:0000313" key="1">
    <source>
        <dbReference type="EMBL" id="EUN24794.1"/>
    </source>
</evidence>
<proteinExistence type="predicted"/>
<sequence>FFNPPNRYSCSRYYVQAFLTLYCVSCQGACAGTTDGGSSSAKPRLLQRIPYYIHHHHYLFVSD</sequence>
<reference evidence="1 2" key="1">
    <citation type="journal article" date="2013" name="PLoS Genet.">
        <title>Comparative genome structure, secondary metabolite, and effector coding capacity across Cochliobolus pathogens.</title>
        <authorList>
            <person name="Condon B.J."/>
            <person name="Leng Y."/>
            <person name="Wu D."/>
            <person name="Bushley K.E."/>
            <person name="Ohm R.A."/>
            <person name="Otillar R."/>
            <person name="Martin J."/>
            <person name="Schackwitz W."/>
            <person name="Grimwood J."/>
            <person name="MohdZainudin N."/>
            <person name="Xue C."/>
            <person name="Wang R."/>
            <person name="Manning V.A."/>
            <person name="Dhillon B."/>
            <person name="Tu Z.J."/>
            <person name="Steffenson B.J."/>
            <person name="Salamov A."/>
            <person name="Sun H."/>
            <person name="Lowry S."/>
            <person name="LaButti K."/>
            <person name="Han J."/>
            <person name="Copeland A."/>
            <person name="Lindquist E."/>
            <person name="Barry K."/>
            <person name="Schmutz J."/>
            <person name="Baker S.E."/>
            <person name="Ciuffetti L.M."/>
            <person name="Grigoriev I.V."/>
            <person name="Zhong S."/>
            <person name="Turgeon B.G."/>
        </authorList>
    </citation>
    <scope>NUCLEOTIDE SEQUENCE [LARGE SCALE GENOMIC DNA]</scope>
    <source>
        <strain evidence="1 2">FI3</strain>
    </source>
</reference>
<accession>W7ECQ9</accession>
<feature type="non-terminal residue" evidence="1">
    <location>
        <position position="1"/>
    </location>
</feature>
<dbReference type="GeneID" id="26248817"/>
<dbReference type="HOGENOM" id="CLU_2891907_0_0_1"/>
<dbReference type="AlphaFoldDB" id="W7ECQ9"/>
<organism evidence="1 2">
    <name type="scientific">Bipolaris victoriae (strain FI3)</name>
    <name type="common">Victoria blight of oats agent</name>
    <name type="synonym">Cochliobolus victoriae</name>
    <dbReference type="NCBI Taxonomy" id="930091"/>
    <lineage>
        <taxon>Eukaryota</taxon>
        <taxon>Fungi</taxon>
        <taxon>Dikarya</taxon>
        <taxon>Ascomycota</taxon>
        <taxon>Pezizomycotina</taxon>
        <taxon>Dothideomycetes</taxon>
        <taxon>Pleosporomycetidae</taxon>
        <taxon>Pleosporales</taxon>
        <taxon>Pleosporineae</taxon>
        <taxon>Pleosporaceae</taxon>
        <taxon>Bipolaris</taxon>
    </lineage>
</organism>
<name>W7ECQ9_BIPV3</name>
<protein>
    <submittedName>
        <fullName evidence="1">Uncharacterized protein</fullName>
    </submittedName>
</protein>
<evidence type="ECO:0000313" key="2">
    <source>
        <dbReference type="Proteomes" id="UP000054337"/>
    </source>
</evidence>